<gene>
    <name evidence="1" type="ORF">RMCT_4221</name>
</gene>
<reference evidence="2" key="2">
    <citation type="submission" date="2016-02" db="EMBL/GenBank/DDBJ databases">
        <title>Draft genome sequence of five rapidly growing Mycobacterium species.</title>
        <authorList>
            <person name="Katahira K."/>
            <person name="Gotou Y."/>
            <person name="Iida K."/>
            <person name="Ogura Y."/>
            <person name="Hayashi T."/>
        </authorList>
    </citation>
    <scope>NUCLEOTIDE SEQUENCE [LARGE SCALE GENOMIC DNA]</scope>
    <source>
        <strain evidence="2">JCM6362</strain>
    </source>
</reference>
<dbReference type="Gene3D" id="3.40.50.300">
    <property type="entry name" value="P-loop containing nucleotide triphosphate hydrolases"/>
    <property type="match status" value="1"/>
</dbReference>
<dbReference type="InterPro" id="IPR027417">
    <property type="entry name" value="P-loop_NTPase"/>
</dbReference>
<dbReference type="InterPro" id="IPR052732">
    <property type="entry name" value="Cell-binding_unc_protein"/>
</dbReference>
<accession>A0A100XIT3</accession>
<dbReference type="EMBL" id="BCTB01000052">
    <property type="protein sequence ID" value="GAT17252.1"/>
    <property type="molecule type" value="Genomic_DNA"/>
</dbReference>
<dbReference type="AlphaFoldDB" id="A0A100XIT3"/>
<protein>
    <recommendedName>
        <fullName evidence="3">Adenylate kinase</fullName>
    </recommendedName>
</protein>
<evidence type="ECO:0000313" key="1">
    <source>
        <dbReference type="EMBL" id="GAT17252.1"/>
    </source>
</evidence>
<proteinExistence type="predicted"/>
<evidence type="ECO:0008006" key="3">
    <source>
        <dbReference type="Google" id="ProtNLM"/>
    </source>
</evidence>
<dbReference type="Pfam" id="PF13671">
    <property type="entry name" value="AAA_33"/>
    <property type="match status" value="1"/>
</dbReference>
<reference evidence="1 2" key="1">
    <citation type="journal article" date="2016" name="Genome Announc.">
        <title>Draft Genome Sequences of Five Rapidly Growing Mycobacterium Species, M. thermoresistibile, M. fortuitum subsp. acetamidolyticum, M. canariasense, M. brisbanense, and M. novocastrense.</title>
        <authorList>
            <person name="Katahira K."/>
            <person name="Ogura Y."/>
            <person name="Gotoh Y."/>
            <person name="Hayashi T."/>
        </authorList>
    </citation>
    <scope>NUCLEOTIDE SEQUENCE [LARGE SCALE GENOMIC DNA]</scope>
    <source>
        <strain evidence="1 2">JCM6362</strain>
    </source>
</reference>
<name>A0A100XIT3_MYCTH</name>
<dbReference type="Proteomes" id="UP000069654">
    <property type="component" value="Unassembled WGS sequence"/>
</dbReference>
<dbReference type="InterPro" id="IPR011009">
    <property type="entry name" value="Kinase-like_dom_sf"/>
</dbReference>
<evidence type="ECO:0000313" key="2">
    <source>
        <dbReference type="Proteomes" id="UP000069654"/>
    </source>
</evidence>
<dbReference type="SUPFAM" id="SSF52540">
    <property type="entry name" value="P-loop containing nucleoside triphosphate hydrolases"/>
    <property type="match status" value="1"/>
</dbReference>
<dbReference type="STRING" id="1797.RMCT_4221"/>
<dbReference type="SUPFAM" id="SSF56112">
    <property type="entry name" value="Protein kinase-like (PK-like)"/>
    <property type="match status" value="1"/>
</dbReference>
<dbReference type="OrthoDB" id="9810277at2"/>
<organism evidence="1 2">
    <name type="scientific">Mycolicibacterium thermoresistibile</name>
    <name type="common">Mycobacterium thermoresistibile</name>
    <dbReference type="NCBI Taxonomy" id="1797"/>
    <lineage>
        <taxon>Bacteria</taxon>
        <taxon>Bacillati</taxon>
        <taxon>Actinomycetota</taxon>
        <taxon>Actinomycetes</taxon>
        <taxon>Mycobacteriales</taxon>
        <taxon>Mycobacteriaceae</taxon>
        <taxon>Mycolicibacterium</taxon>
    </lineage>
</organism>
<comment type="caution">
    <text evidence="1">The sequence shown here is derived from an EMBL/GenBank/DDBJ whole genome shotgun (WGS) entry which is preliminary data.</text>
</comment>
<dbReference type="PANTHER" id="PTHR43883:SF1">
    <property type="entry name" value="GLUCONOKINASE"/>
    <property type="match status" value="1"/>
</dbReference>
<dbReference type="PANTHER" id="PTHR43883">
    <property type="entry name" value="SLR0207 PROTEIN"/>
    <property type="match status" value="1"/>
</dbReference>
<sequence>MVDMDARTPPSESPGSFDAAAEIHETHTGVVTMIGARAYKIKKPVLTDFLDFRTVEQREWACRHEVDLNRRLAPDAYLGVAHLSDPQGGPAEPVIVMRRYPDTYRLSSMVRRGEPTELLEQQLTLVAELLADFHRRAERSADIDAGGRPSAISARWQANITELRRYTTTVLPAELISETEHLVNQFITGRSQLFADRIADQRIVDGHGDLLADDIFCQPDGPVLLDCLEFDDRLRHVDGIDDAAFLAMDLEFLGRRDLADHFLAQYRKAADDPAPPGLIRFYIAYRAGVRAKVDCIRADQGSPGADADARRHLDLAVDQLRAGTVRLILIGGGPGTGKTTLARGLGEHIGAPVISTDDVRRELQATGVIEGEPGTFGVGLYSPEKVAVVYDAVLQRAATLLAAGHTVILDGTWREQRDRDRARELARQHAVPMVEFACTVPLKEAEQRIAGRRETTSDATPEIAAAMAEHATGWDAAHRIDTRRPLAETVAEAHAISCLAI</sequence>